<evidence type="ECO:0000256" key="7">
    <source>
        <dbReference type="ARBA" id="ARBA00023053"/>
    </source>
</evidence>
<proteinExistence type="inferred from homology"/>
<keyword evidence="3 12" id="KW-0813">Transport</keyword>
<dbReference type="PANTHER" id="PTHR11690:SF288">
    <property type="entry name" value="AMILORIDE-SENSITIVE NA+ CHANNEL-RELATED"/>
    <property type="match status" value="1"/>
</dbReference>
<dbReference type="Gene3D" id="1.10.287.820">
    <property type="entry name" value="Acid-sensing ion channel domain"/>
    <property type="match status" value="1"/>
</dbReference>
<protein>
    <submittedName>
        <fullName evidence="13">Uncharacterized protein</fullName>
    </submittedName>
</protein>
<name>A0A1B6I937_9HEMI</name>
<dbReference type="InterPro" id="IPR001873">
    <property type="entry name" value="ENaC"/>
</dbReference>
<keyword evidence="9" id="KW-0472">Membrane</keyword>
<dbReference type="GO" id="GO:0005886">
    <property type="term" value="C:plasma membrane"/>
    <property type="evidence" value="ECO:0007669"/>
    <property type="project" value="TreeGrafter"/>
</dbReference>
<evidence type="ECO:0000256" key="10">
    <source>
        <dbReference type="ARBA" id="ARBA00023201"/>
    </source>
</evidence>
<dbReference type="EMBL" id="GECU01024284">
    <property type="protein sequence ID" value="JAS83422.1"/>
    <property type="molecule type" value="Transcribed_RNA"/>
</dbReference>
<keyword evidence="4 12" id="KW-0894">Sodium channel</keyword>
<dbReference type="GO" id="GO:0015280">
    <property type="term" value="F:ligand-gated sodium channel activity"/>
    <property type="evidence" value="ECO:0007669"/>
    <property type="project" value="TreeGrafter"/>
</dbReference>
<keyword evidence="8 12" id="KW-0406">Ion transport</keyword>
<evidence type="ECO:0000256" key="6">
    <source>
        <dbReference type="ARBA" id="ARBA00022989"/>
    </source>
</evidence>
<evidence type="ECO:0000256" key="12">
    <source>
        <dbReference type="RuleBase" id="RU000679"/>
    </source>
</evidence>
<accession>A0A1B6I937</accession>
<keyword evidence="6" id="KW-1133">Transmembrane helix</keyword>
<evidence type="ECO:0000313" key="13">
    <source>
        <dbReference type="EMBL" id="JAS83422.1"/>
    </source>
</evidence>
<dbReference type="Pfam" id="PF00858">
    <property type="entry name" value="ASC"/>
    <property type="match status" value="1"/>
</dbReference>
<feature type="non-terminal residue" evidence="13">
    <location>
        <position position="1"/>
    </location>
</feature>
<comment type="similarity">
    <text evidence="2 12">Belongs to the amiloride-sensitive sodium channel (TC 1.A.6) family.</text>
</comment>
<evidence type="ECO:0000256" key="11">
    <source>
        <dbReference type="ARBA" id="ARBA00023303"/>
    </source>
</evidence>
<reference evidence="13" key="1">
    <citation type="submission" date="2015-11" db="EMBL/GenBank/DDBJ databases">
        <title>De novo transcriptome assembly of four potential Pierce s Disease insect vectors from Arizona vineyards.</title>
        <authorList>
            <person name="Tassone E.E."/>
        </authorList>
    </citation>
    <scope>NUCLEOTIDE SEQUENCE</scope>
</reference>
<evidence type="ECO:0000256" key="4">
    <source>
        <dbReference type="ARBA" id="ARBA00022461"/>
    </source>
</evidence>
<dbReference type="PANTHER" id="PTHR11690">
    <property type="entry name" value="AMILORIDE-SENSITIVE SODIUM CHANNEL-RELATED"/>
    <property type="match status" value="1"/>
</dbReference>
<keyword evidence="7" id="KW-0915">Sodium</keyword>
<evidence type="ECO:0000256" key="2">
    <source>
        <dbReference type="ARBA" id="ARBA00007193"/>
    </source>
</evidence>
<evidence type="ECO:0000256" key="9">
    <source>
        <dbReference type="ARBA" id="ARBA00023136"/>
    </source>
</evidence>
<keyword evidence="5 12" id="KW-0812">Transmembrane</keyword>
<keyword evidence="10 12" id="KW-0739">Sodium transport</keyword>
<gene>
    <name evidence="13" type="ORF">g.1798</name>
</gene>
<evidence type="ECO:0000256" key="5">
    <source>
        <dbReference type="ARBA" id="ARBA00022692"/>
    </source>
</evidence>
<evidence type="ECO:0000256" key="3">
    <source>
        <dbReference type="ARBA" id="ARBA00022448"/>
    </source>
</evidence>
<dbReference type="AlphaFoldDB" id="A0A1B6I937"/>
<sequence>LNGDEYSYNCSSRFQTIFIDGLVCFTFNMLPARDLYNEFVLYPMIDTTHLTTKPGWNLDIMLKSADLAQTIPRYIDSNGRWAGLYINIEKANKIRRSECGQTKINTKIVFHHPAEIPLPDTHKFHDLPYSGDLFIHLLPSLVTAREELLEYSPEHRKCYFSHERKLSLFRSYTQRNCQLECRVNCSLSLCDCVPFYLPRLNNTVRICGR</sequence>
<organism evidence="13">
    <name type="scientific">Homalodisca liturata</name>
    <dbReference type="NCBI Taxonomy" id="320908"/>
    <lineage>
        <taxon>Eukaryota</taxon>
        <taxon>Metazoa</taxon>
        <taxon>Ecdysozoa</taxon>
        <taxon>Arthropoda</taxon>
        <taxon>Hexapoda</taxon>
        <taxon>Insecta</taxon>
        <taxon>Pterygota</taxon>
        <taxon>Neoptera</taxon>
        <taxon>Paraneoptera</taxon>
        <taxon>Hemiptera</taxon>
        <taxon>Auchenorrhyncha</taxon>
        <taxon>Membracoidea</taxon>
        <taxon>Cicadellidae</taxon>
        <taxon>Cicadellinae</taxon>
        <taxon>Proconiini</taxon>
        <taxon>Homalodisca</taxon>
    </lineage>
</organism>
<evidence type="ECO:0000256" key="1">
    <source>
        <dbReference type="ARBA" id="ARBA00004141"/>
    </source>
</evidence>
<keyword evidence="11 12" id="KW-0407">Ion channel</keyword>
<comment type="subcellular location">
    <subcellularLocation>
        <location evidence="1">Membrane</location>
        <topology evidence="1">Multi-pass membrane protein</topology>
    </subcellularLocation>
</comment>
<feature type="non-terminal residue" evidence="13">
    <location>
        <position position="209"/>
    </location>
</feature>
<evidence type="ECO:0000256" key="8">
    <source>
        <dbReference type="ARBA" id="ARBA00023065"/>
    </source>
</evidence>